<evidence type="ECO:0000313" key="3">
    <source>
        <dbReference type="Proteomes" id="UP000324222"/>
    </source>
</evidence>
<keyword evidence="3" id="KW-1185">Reference proteome</keyword>
<feature type="compositionally biased region" description="Low complexity" evidence="1">
    <location>
        <begin position="11"/>
        <end position="22"/>
    </location>
</feature>
<dbReference type="EMBL" id="VSRR010001905">
    <property type="protein sequence ID" value="MPC28390.1"/>
    <property type="molecule type" value="Genomic_DNA"/>
</dbReference>
<gene>
    <name evidence="2" type="ORF">E2C01_021594</name>
</gene>
<proteinExistence type="predicted"/>
<feature type="region of interest" description="Disordered" evidence="1">
    <location>
        <begin position="1"/>
        <end position="33"/>
    </location>
</feature>
<dbReference type="AlphaFoldDB" id="A0A5B7E344"/>
<evidence type="ECO:0000256" key="1">
    <source>
        <dbReference type="SAM" id="MobiDB-lite"/>
    </source>
</evidence>
<feature type="compositionally biased region" description="Polar residues" evidence="1">
    <location>
        <begin position="1"/>
        <end position="10"/>
    </location>
</feature>
<protein>
    <submittedName>
        <fullName evidence="2">Uncharacterized protein</fullName>
    </submittedName>
</protein>
<organism evidence="2 3">
    <name type="scientific">Portunus trituberculatus</name>
    <name type="common">Swimming crab</name>
    <name type="synonym">Neptunus trituberculatus</name>
    <dbReference type="NCBI Taxonomy" id="210409"/>
    <lineage>
        <taxon>Eukaryota</taxon>
        <taxon>Metazoa</taxon>
        <taxon>Ecdysozoa</taxon>
        <taxon>Arthropoda</taxon>
        <taxon>Crustacea</taxon>
        <taxon>Multicrustacea</taxon>
        <taxon>Malacostraca</taxon>
        <taxon>Eumalacostraca</taxon>
        <taxon>Eucarida</taxon>
        <taxon>Decapoda</taxon>
        <taxon>Pleocyemata</taxon>
        <taxon>Brachyura</taxon>
        <taxon>Eubrachyura</taxon>
        <taxon>Portunoidea</taxon>
        <taxon>Portunidae</taxon>
        <taxon>Portuninae</taxon>
        <taxon>Portunus</taxon>
    </lineage>
</organism>
<feature type="compositionally biased region" description="Gly residues" evidence="1">
    <location>
        <begin position="23"/>
        <end position="32"/>
    </location>
</feature>
<dbReference type="Proteomes" id="UP000324222">
    <property type="component" value="Unassembled WGS sequence"/>
</dbReference>
<name>A0A5B7E344_PORTR</name>
<reference evidence="2 3" key="1">
    <citation type="submission" date="2019-05" db="EMBL/GenBank/DDBJ databases">
        <title>Another draft genome of Portunus trituberculatus and its Hox gene families provides insights of decapod evolution.</title>
        <authorList>
            <person name="Jeong J.-H."/>
            <person name="Song I."/>
            <person name="Kim S."/>
            <person name="Choi T."/>
            <person name="Kim D."/>
            <person name="Ryu S."/>
            <person name="Kim W."/>
        </authorList>
    </citation>
    <scope>NUCLEOTIDE SEQUENCE [LARGE SCALE GENOMIC DNA]</scope>
    <source>
        <tissue evidence="2">Muscle</tissue>
    </source>
</reference>
<comment type="caution">
    <text evidence="2">The sequence shown here is derived from an EMBL/GenBank/DDBJ whole genome shotgun (WGS) entry which is preliminary data.</text>
</comment>
<evidence type="ECO:0000313" key="2">
    <source>
        <dbReference type="EMBL" id="MPC28390.1"/>
    </source>
</evidence>
<accession>A0A5B7E344</accession>
<sequence length="126" mass="13584">MVEGQWQQATGVSDGSGDSSGSEGRGTSGLVGDGVPELLPFIPLREPNMDIVIESTAPERTTTHAELGKRTWVPELRSEILLPNLGNVILLALRIGILLPELGDEILHQELGTENLLQKHKKGKSQ</sequence>